<evidence type="ECO:0000313" key="3">
    <source>
        <dbReference type="Proteomes" id="UP000196531"/>
    </source>
</evidence>
<comment type="caution">
    <text evidence="2">The sequence shown here is derived from an EMBL/GenBank/DDBJ whole genome shotgun (WGS) entry which is preliminary data.</text>
</comment>
<keyword evidence="1" id="KW-0732">Signal</keyword>
<evidence type="ECO:0000256" key="1">
    <source>
        <dbReference type="SAM" id="SignalP"/>
    </source>
</evidence>
<name>A0A1Y5F9Z6_9BACT</name>
<organism evidence="2 3">
    <name type="scientific">Halobacteriovorax marinus</name>
    <dbReference type="NCBI Taxonomy" id="97084"/>
    <lineage>
        <taxon>Bacteria</taxon>
        <taxon>Pseudomonadati</taxon>
        <taxon>Bdellovibrionota</taxon>
        <taxon>Bacteriovoracia</taxon>
        <taxon>Bacteriovoracales</taxon>
        <taxon>Halobacteriovoraceae</taxon>
        <taxon>Halobacteriovorax</taxon>
    </lineage>
</organism>
<dbReference type="AlphaFoldDB" id="A0A1Y5F9Z6"/>
<protein>
    <submittedName>
        <fullName evidence="2">Uncharacterized protein</fullName>
    </submittedName>
</protein>
<dbReference type="EMBL" id="MAAO01000010">
    <property type="protein sequence ID" value="OUR94808.1"/>
    <property type="molecule type" value="Genomic_DNA"/>
</dbReference>
<feature type="chain" id="PRO_5012192983" evidence="1">
    <location>
        <begin position="18"/>
        <end position="513"/>
    </location>
</feature>
<feature type="signal peptide" evidence="1">
    <location>
        <begin position="1"/>
        <end position="17"/>
    </location>
</feature>
<reference evidence="3" key="1">
    <citation type="journal article" date="2017" name="Proc. Natl. Acad. Sci. U.S.A.">
        <title>Simulation of Deepwater Horizon oil plume reveals substrate specialization within a complex community of hydrocarbon-degraders.</title>
        <authorList>
            <person name="Hu P."/>
            <person name="Dubinsky E.A."/>
            <person name="Probst A.J."/>
            <person name="Wang J."/>
            <person name="Sieber C.M.K."/>
            <person name="Tom L.M."/>
            <person name="Gardinali P."/>
            <person name="Banfield J.F."/>
            <person name="Atlas R.M."/>
            <person name="Andersen G.L."/>
        </authorList>
    </citation>
    <scope>NUCLEOTIDE SEQUENCE [LARGE SCALE GENOMIC DNA]</scope>
</reference>
<gene>
    <name evidence="2" type="ORF">A9Q84_17005</name>
</gene>
<accession>A0A1Y5F9Z6</accession>
<evidence type="ECO:0000313" key="2">
    <source>
        <dbReference type="EMBL" id="OUR94808.1"/>
    </source>
</evidence>
<dbReference type="Proteomes" id="UP000196531">
    <property type="component" value="Unassembled WGS sequence"/>
</dbReference>
<proteinExistence type="predicted"/>
<sequence length="513" mass="57311">MKFIVSLIFILINSSFAGSGICSPDEAPKKHKNFCISPYVQGQLNDPYKCQLHSEEDDQRPEPKTNLSIENSSKMPALIYYAVDPVEPYMISVIDYEIKKLRQACRSGDHVNWVAFLNSHYLGIKTKDSSGNVTNNPYSFIYCGQRSDRYEYIEELSEGRFNVAKLPTLLAKSLEIRRGMLLTPGIFEREGEEILFQTMYGYDVAKPFYNFPLSHPDFLFELTEEARKHLFPSHSFTHFIHMKSHGSPYSLLTGLTKKQEDSKYQCQEKIMKHEELLMNGSIERILETGTGLGVAPRNRFLVSPFSKKENLKKFNVQVDQDGAVVCKDDCDNLDSYGVGNHLLGDGGIRLGNERGSLGDGGIRLGDGGIRLGTEFGQLGATDHIGSFDGALGVDDSSLGVFNSFGTSASSLIQVLTDLTKNSEVESPIGFIMFESCESQMKSKRAIMDYKQLNLPKLKAFYSANGSLWYRNLNWHYLLEQAQGDSGKLQSLLIKSSLGISNKCIADESGNCVE</sequence>